<reference evidence="2" key="1">
    <citation type="submission" date="2017-09" db="EMBL/GenBank/DDBJ databases">
        <title>Depth-based differentiation of microbial function through sediment-hosted aquifers and enrichment of novel symbionts in the deep terrestrial subsurface.</title>
        <authorList>
            <person name="Probst A.J."/>
            <person name="Ladd B."/>
            <person name="Jarett J.K."/>
            <person name="Geller-Mcgrath D.E."/>
            <person name="Sieber C.M.K."/>
            <person name="Emerson J.B."/>
            <person name="Anantharaman K."/>
            <person name="Thomas B.C."/>
            <person name="Malmstrom R."/>
            <person name="Stieglmeier M."/>
            <person name="Klingl A."/>
            <person name="Woyke T."/>
            <person name="Ryan C.M."/>
            <person name="Banfield J.F."/>
        </authorList>
    </citation>
    <scope>NUCLEOTIDE SEQUENCE [LARGE SCALE GENOMIC DNA]</scope>
</reference>
<proteinExistence type="predicted"/>
<dbReference type="EMBL" id="PFAP01000006">
    <property type="protein sequence ID" value="PIR94421.1"/>
    <property type="molecule type" value="Genomic_DNA"/>
</dbReference>
<gene>
    <name evidence="1" type="ORF">COT97_01405</name>
</gene>
<comment type="caution">
    <text evidence="1">The sequence shown here is derived from an EMBL/GenBank/DDBJ whole genome shotgun (WGS) entry which is preliminary data.</text>
</comment>
<evidence type="ECO:0000313" key="2">
    <source>
        <dbReference type="Proteomes" id="UP000229901"/>
    </source>
</evidence>
<sequence length="97" mass="11055">MNCPECQAKDSLRVHVLVSDGFGRPLVCVNCWTWFNAPEPGRVYTDFWEPKEDNLVVDDWNWRARQGSALTAKMKTALVAMPTPEAYIATRTKVKQP</sequence>
<name>A0A2H0V5T0_9BACT</name>
<protein>
    <submittedName>
        <fullName evidence="1">Uncharacterized protein</fullName>
    </submittedName>
</protein>
<dbReference type="Proteomes" id="UP000229901">
    <property type="component" value="Unassembled WGS sequence"/>
</dbReference>
<accession>A0A2H0V5T0</accession>
<dbReference type="AlphaFoldDB" id="A0A2H0V5T0"/>
<organism evidence="1 2">
    <name type="scientific">Candidatus Falkowbacteria bacterium CG10_big_fil_rev_8_21_14_0_10_39_11</name>
    <dbReference type="NCBI Taxonomy" id="1974565"/>
    <lineage>
        <taxon>Bacteria</taxon>
        <taxon>Candidatus Falkowiibacteriota</taxon>
    </lineage>
</organism>
<evidence type="ECO:0000313" key="1">
    <source>
        <dbReference type="EMBL" id="PIR94421.1"/>
    </source>
</evidence>